<evidence type="ECO:0000313" key="12">
    <source>
        <dbReference type="EMBL" id="TDL16649.1"/>
    </source>
</evidence>
<feature type="transmembrane region" description="Helical" evidence="10">
    <location>
        <begin position="1254"/>
        <end position="1277"/>
    </location>
</feature>
<dbReference type="Proteomes" id="UP000294933">
    <property type="component" value="Unassembled WGS sequence"/>
</dbReference>
<feature type="transmembrane region" description="Helical" evidence="10">
    <location>
        <begin position="778"/>
        <end position="799"/>
    </location>
</feature>
<dbReference type="OrthoDB" id="245989at2759"/>
<dbReference type="SMART" id="SM00382">
    <property type="entry name" value="AAA"/>
    <property type="match status" value="2"/>
</dbReference>
<evidence type="ECO:0000256" key="5">
    <source>
        <dbReference type="ARBA" id="ARBA00022741"/>
    </source>
</evidence>
<feature type="region of interest" description="Disordered" evidence="9">
    <location>
        <begin position="1"/>
        <end position="46"/>
    </location>
</feature>
<dbReference type="STRING" id="50990.A0A4Y7PPZ4"/>
<dbReference type="InterPro" id="IPR034001">
    <property type="entry name" value="ABCG_PDR_1"/>
</dbReference>
<dbReference type="InterPro" id="IPR013525">
    <property type="entry name" value="ABC2_TM"/>
</dbReference>
<evidence type="ECO:0000256" key="1">
    <source>
        <dbReference type="ARBA" id="ARBA00004141"/>
    </source>
</evidence>
<dbReference type="Pfam" id="PF06422">
    <property type="entry name" value="PDR_CDR"/>
    <property type="match status" value="2"/>
</dbReference>
<name>A0A4Y7PPZ4_9AGAM</name>
<dbReference type="PROSITE" id="PS50893">
    <property type="entry name" value="ABC_TRANSPORTER_2"/>
    <property type="match status" value="2"/>
</dbReference>
<feature type="transmembrane region" description="Helical" evidence="10">
    <location>
        <begin position="607"/>
        <end position="633"/>
    </location>
</feature>
<dbReference type="Pfam" id="PF00005">
    <property type="entry name" value="ABC_tran"/>
    <property type="match status" value="2"/>
</dbReference>
<dbReference type="VEuPathDB" id="FungiDB:BD410DRAFT_795136"/>
<keyword evidence="4 10" id="KW-0812">Transmembrane</keyword>
<dbReference type="PANTHER" id="PTHR19241">
    <property type="entry name" value="ATP-BINDING CASSETTE TRANSPORTER"/>
    <property type="match status" value="1"/>
</dbReference>
<feature type="compositionally biased region" description="Basic and acidic residues" evidence="9">
    <location>
        <begin position="67"/>
        <end position="90"/>
    </location>
</feature>
<feature type="transmembrane region" description="Helical" evidence="10">
    <location>
        <begin position="1361"/>
        <end position="1382"/>
    </location>
</feature>
<dbReference type="Pfam" id="PF01061">
    <property type="entry name" value="ABC2_membrane"/>
    <property type="match status" value="2"/>
</dbReference>
<dbReference type="Gene3D" id="3.40.50.300">
    <property type="entry name" value="P-loop containing nucleotide triphosphate hydrolases"/>
    <property type="match status" value="2"/>
</dbReference>
<feature type="transmembrane region" description="Helical" evidence="10">
    <location>
        <begin position="566"/>
        <end position="587"/>
    </location>
</feature>
<keyword evidence="3" id="KW-0813">Transport</keyword>
<keyword evidence="6" id="KW-0067">ATP-binding</keyword>
<feature type="compositionally biased region" description="Low complexity" evidence="9">
    <location>
        <begin position="25"/>
        <end position="37"/>
    </location>
</feature>
<accession>A0A4Y7PPZ4</accession>
<dbReference type="Pfam" id="PF19055">
    <property type="entry name" value="ABC2_membrane_7"/>
    <property type="match status" value="1"/>
</dbReference>
<gene>
    <name evidence="12" type="ORF">BD410DRAFT_795136</name>
</gene>
<keyword evidence="7 10" id="KW-1133">Transmembrane helix</keyword>
<evidence type="ECO:0000313" key="13">
    <source>
        <dbReference type="Proteomes" id="UP000294933"/>
    </source>
</evidence>
<evidence type="ECO:0000259" key="11">
    <source>
        <dbReference type="PROSITE" id="PS50893"/>
    </source>
</evidence>
<dbReference type="InterPro" id="IPR034003">
    <property type="entry name" value="ABCG_PDR_2"/>
</dbReference>
<dbReference type="GO" id="GO:0016887">
    <property type="term" value="F:ATP hydrolysis activity"/>
    <property type="evidence" value="ECO:0007669"/>
    <property type="project" value="InterPro"/>
</dbReference>
<feature type="transmembrane region" description="Helical" evidence="10">
    <location>
        <begin position="536"/>
        <end position="554"/>
    </location>
</feature>
<reference evidence="12 13" key="1">
    <citation type="submission" date="2018-06" db="EMBL/GenBank/DDBJ databases">
        <title>A transcriptomic atlas of mushroom development highlights an independent origin of complex multicellularity.</title>
        <authorList>
            <consortium name="DOE Joint Genome Institute"/>
            <person name="Krizsan K."/>
            <person name="Almasi E."/>
            <person name="Merenyi Z."/>
            <person name="Sahu N."/>
            <person name="Viragh M."/>
            <person name="Koszo T."/>
            <person name="Mondo S."/>
            <person name="Kiss B."/>
            <person name="Balint B."/>
            <person name="Kues U."/>
            <person name="Barry K."/>
            <person name="Hegedus J.C."/>
            <person name="Henrissat B."/>
            <person name="Johnson J."/>
            <person name="Lipzen A."/>
            <person name="Ohm R."/>
            <person name="Nagy I."/>
            <person name="Pangilinan J."/>
            <person name="Yan J."/>
            <person name="Xiong Y."/>
            <person name="Grigoriev I.V."/>
            <person name="Hibbett D.S."/>
            <person name="Nagy L.G."/>
        </authorList>
    </citation>
    <scope>NUCLEOTIDE SEQUENCE [LARGE SCALE GENOMIC DNA]</scope>
    <source>
        <strain evidence="12 13">SZMC22713</strain>
    </source>
</reference>
<evidence type="ECO:0000256" key="9">
    <source>
        <dbReference type="SAM" id="MobiDB-lite"/>
    </source>
</evidence>
<evidence type="ECO:0000256" key="6">
    <source>
        <dbReference type="ARBA" id="ARBA00022840"/>
    </source>
</evidence>
<dbReference type="InterPro" id="IPR003593">
    <property type="entry name" value="AAA+_ATPase"/>
</dbReference>
<dbReference type="CDD" id="cd03233">
    <property type="entry name" value="ABCG_PDR_domain1"/>
    <property type="match status" value="1"/>
</dbReference>
<evidence type="ECO:0000256" key="7">
    <source>
        <dbReference type="ARBA" id="ARBA00022989"/>
    </source>
</evidence>
<proteinExistence type="inferred from homology"/>
<dbReference type="CDD" id="cd03232">
    <property type="entry name" value="ABCG_PDR_domain2"/>
    <property type="match status" value="1"/>
</dbReference>
<evidence type="ECO:0000256" key="8">
    <source>
        <dbReference type="ARBA" id="ARBA00023136"/>
    </source>
</evidence>
<dbReference type="InterPro" id="IPR017871">
    <property type="entry name" value="ABC_transporter-like_CS"/>
</dbReference>
<feature type="transmembrane region" description="Helical" evidence="10">
    <location>
        <begin position="1222"/>
        <end position="1242"/>
    </location>
</feature>
<keyword evidence="5" id="KW-0547">Nucleotide-binding</keyword>
<feature type="transmembrane region" description="Helical" evidence="10">
    <location>
        <begin position="642"/>
        <end position="660"/>
    </location>
</feature>
<feature type="compositionally biased region" description="Basic and acidic residues" evidence="9">
    <location>
        <begin position="7"/>
        <end position="18"/>
    </location>
</feature>
<dbReference type="FunFam" id="3.40.50.300:FF:000054">
    <property type="entry name" value="ABC multidrug transporter atrF"/>
    <property type="match status" value="1"/>
</dbReference>
<dbReference type="InterPro" id="IPR043926">
    <property type="entry name" value="ABCG_dom"/>
</dbReference>
<dbReference type="InterPro" id="IPR003439">
    <property type="entry name" value="ABC_transporter-like_ATP-bd"/>
</dbReference>
<evidence type="ECO:0000256" key="4">
    <source>
        <dbReference type="ARBA" id="ARBA00022692"/>
    </source>
</evidence>
<dbReference type="SUPFAM" id="SSF52540">
    <property type="entry name" value="P-loop containing nucleoside triphosphate hydrolases"/>
    <property type="match status" value="2"/>
</dbReference>
<feature type="domain" description="ABC transporter" evidence="11">
    <location>
        <begin position="883"/>
        <end position="1129"/>
    </location>
</feature>
<dbReference type="EMBL" id="ML170238">
    <property type="protein sequence ID" value="TDL16649.1"/>
    <property type="molecule type" value="Genomic_DNA"/>
</dbReference>
<dbReference type="InterPro" id="IPR027417">
    <property type="entry name" value="P-loop_NTPase"/>
</dbReference>
<organism evidence="12 13">
    <name type="scientific">Rickenella mellea</name>
    <dbReference type="NCBI Taxonomy" id="50990"/>
    <lineage>
        <taxon>Eukaryota</taxon>
        <taxon>Fungi</taxon>
        <taxon>Dikarya</taxon>
        <taxon>Basidiomycota</taxon>
        <taxon>Agaricomycotina</taxon>
        <taxon>Agaricomycetes</taxon>
        <taxon>Hymenochaetales</taxon>
        <taxon>Rickenellaceae</taxon>
        <taxon>Rickenella</taxon>
    </lineage>
</organism>
<evidence type="ECO:0000256" key="10">
    <source>
        <dbReference type="SAM" id="Phobius"/>
    </source>
</evidence>
<dbReference type="InterPro" id="IPR029481">
    <property type="entry name" value="ABC_trans_N"/>
</dbReference>
<feature type="region of interest" description="Disordered" evidence="9">
    <location>
        <begin position="63"/>
        <end position="106"/>
    </location>
</feature>
<keyword evidence="13" id="KW-1185">Reference proteome</keyword>
<sequence length="1531" mass="169457">MSTSEAAESRRSIARETPPDVLTDLPAALSSAEPSAPRLRRGSSASRVSVDYFDPEGVAALRRTYTHPREHHNVIDPTRLDPGHDRDLPPSRDSAYTGRTAVSESDEEKFDFEGTLRTVLQRRGDSDVKTRELGVVFENLSVAGLGATARYQPTLGSIFNPARMLEAIQEMRHPPVRNILTGFEGVVRPGEMLLVLGRPGAGCSTLLKTLANHTEEYHGVSGAIHYDSFSPSSIAAHYRGDVTYCPEDDIHFPTLTVSQTLKFAAKMRAPQARASFDGVDVTRKGFVERLEGMLTTIFGLRHARGTVVGDNAIRGVSGGEKKRVSLAEALASRSLIGCWDNSTRGLDASTALEFIRALRLATDVASLTTIVSIYQAGESLYTLFDKVAVISEGRLVYFGPGGKKAKEYFEEMGYRPHDRQTTADFLVSVTDPNGRAFREDAEPGRGIPKTPDEMAAYFASSPAGVQNRKDIESYKAEHVGNEDKVQAYKISARQERARHTSKKSPYTISLPMQARAVILRRIQIIRGDWTAQATQLFSFVFQGIIMGTVFFRSATSTSAYFSRGGVLFFAVLFGALSAMAEIPALFAQRPIVHRHRKAAMYHPFIEGLALTVVDIPITLLTQGMFCILVYFLVKLQQTPGQFFIFFMYVVTITITMKAFFRSIAAASKKESSAQSVAGVMVLVLVLYTGYQIPQPSMIGALRWLTYINPLRYGFEGIVVNEFHSLNGTCANLVPSGAGYEGVSLANQVCSTVGSLPGMNTVDGNRFVKLSYDYEFSHLWRNFGILVAFALLFILILLGLTEVNTTSDNEKSVILYKRGSKSTLPTPSSSSSSSDPEKGTGNTPDRRSHLEDGDIDEKVDVFAADKDKDGKGKMGGTATIRDEAKMTDVFSWRHIDYTVPVAGGEHHRKLLDDVSGYVAPGKLTALMGESGAGKTTLLNVLAERVGTGVVGGERYVNGQALPSDFQAQTGYCQQMDTHQPETTVREALLFSAKLRQHKDVPLAEKEAYVEKCLVMCGLEKHADAIVGSLGVEHRKRTTIGVELAAKPKLLLFLDEPTSGLDSQSAWAIMNFLRDLADSGQAILCTIHQPSGELFQLFDRLLLLRKGGQTVYFGDIGKRSSTLVRYFEQHGAVACGPDDNTAEWMLDVIGAGATATSSIDWYDVWTKSEEAARVQREIDRIHDDGKKRPPVRAAQDTEFATSWGYQLKTLTQRAFSCYWRNPTYLFAKLILNIVGGLFIGFTFFKSKDTMQGTQNKLFSIFIATIMSIPLSNQLQAVFIDYRNIYEIREQASRTYSWSAMLTSQLLVELPWNLLGSSLFFFCWYWTVGFASQRAGYTYLLYGVIFPVYYTTIAQAIAAMSPNAVIAAILFSTLFSFVITFNGVLQPFSQLGWWKWMYRVSPFTYLIEGLLGQAIGRKDINCAQKEFVTIVPPSGRACADYMQQFIATSGGYLSNPNATSNCEFCPSRTTDQFLGRSFNIQYSHHWRNVGIMLGFTLINVFALYALTYLFRVRQGSLFGSLKNKIQSRKNKQTK</sequence>
<feature type="transmembrane region" description="Helical" evidence="10">
    <location>
        <begin position="1336"/>
        <end position="1355"/>
    </location>
</feature>
<feature type="compositionally biased region" description="Low complexity" evidence="9">
    <location>
        <begin position="820"/>
        <end position="833"/>
    </location>
</feature>
<feature type="transmembrane region" description="Helical" evidence="10">
    <location>
        <begin position="672"/>
        <end position="690"/>
    </location>
</feature>
<feature type="transmembrane region" description="Helical" evidence="10">
    <location>
        <begin position="1307"/>
        <end position="1324"/>
    </location>
</feature>
<dbReference type="InterPro" id="IPR010929">
    <property type="entry name" value="PDR_CDR_ABC"/>
</dbReference>
<feature type="region of interest" description="Disordered" evidence="9">
    <location>
        <begin position="820"/>
        <end position="850"/>
    </location>
</feature>
<keyword evidence="8 10" id="KW-0472">Membrane</keyword>
<comment type="similarity">
    <text evidence="2">Belongs to the ABC transporter superfamily. ABCG family. PDR (TC 3.A.1.205) subfamily.</text>
</comment>
<dbReference type="GO" id="GO:0005524">
    <property type="term" value="F:ATP binding"/>
    <property type="evidence" value="ECO:0007669"/>
    <property type="project" value="UniProtKB-KW"/>
</dbReference>
<evidence type="ECO:0000256" key="3">
    <source>
        <dbReference type="ARBA" id="ARBA00022448"/>
    </source>
</evidence>
<evidence type="ECO:0000256" key="2">
    <source>
        <dbReference type="ARBA" id="ARBA00006012"/>
    </source>
</evidence>
<protein>
    <recommendedName>
        <fullName evidence="11">ABC transporter domain-containing protein</fullName>
    </recommendedName>
</protein>
<dbReference type="PROSITE" id="PS00211">
    <property type="entry name" value="ABC_TRANSPORTER_1"/>
    <property type="match status" value="1"/>
</dbReference>
<dbReference type="Pfam" id="PF14510">
    <property type="entry name" value="ABC_trans_N"/>
    <property type="match status" value="1"/>
</dbReference>
<dbReference type="GO" id="GO:0016020">
    <property type="term" value="C:membrane"/>
    <property type="evidence" value="ECO:0007669"/>
    <property type="project" value="UniProtKB-SubCell"/>
</dbReference>
<feature type="transmembrane region" description="Helical" evidence="10">
    <location>
        <begin position="1486"/>
        <end position="1507"/>
    </location>
</feature>
<comment type="subcellular location">
    <subcellularLocation>
        <location evidence="1">Membrane</location>
        <topology evidence="1">Multi-pass membrane protein</topology>
    </subcellularLocation>
</comment>
<feature type="domain" description="ABC transporter" evidence="11">
    <location>
        <begin position="165"/>
        <end position="417"/>
    </location>
</feature>
<dbReference type="GO" id="GO:0140359">
    <property type="term" value="F:ABC-type transporter activity"/>
    <property type="evidence" value="ECO:0007669"/>
    <property type="project" value="InterPro"/>
</dbReference>